<dbReference type="Proteomes" id="UP000774326">
    <property type="component" value="Unassembled WGS sequence"/>
</dbReference>
<feature type="non-terminal residue" evidence="1">
    <location>
        <position position="106"/>
    </location>
</feature>
<reference evidence="1" key="1">
    <citation type="journal article" date="2021" name="Open Biol.">
        <title>Shared evolutionary footprints suggest mitochondrial oxidative damage underlies multiple complex I losses in fungi.</title>
        <authorList>
            <person name="Schikora-Tamarit M.A."/>
            <person name="Marcet-Houben M."/>
            <person name="Nosek J."/>
            <person name="Gabaldon T."/>
        </authorList>
    </citation>
    <scope>NUCLEOTIDE SEQUENCE</scope>
    <source>
        <strain evidence="1">CBS2887</strain>
    </source>
</reference>
<dbReference type="EMBL" id="JAEUBG010004127">
    <property type="protein sequence ID" value="KAH3681969.1"/>
    <property type="molecule type" value="Genomic_DNA"/>
</dbReference>
<dbReference type="OrthoDB" id="185373at2759"/>
<organism evidence="1 2">
    <name type="scientific">Wickerhamomyces pijperi</name>
    <name type="common">Yeast</name>
    <name type="synonym">Pichia pijperi</name>
    <dbReference type="NCBI Taxonomy" id="599730"/>
    <lineage>
        <taxon>Eukaryota</taxon>
        <taxon>Fungi</taxon>
        <taxon>Dikarya</taxon>
        <taxon>Ascomycota</taxon>
        <taxon>Saccharomycotina</taxon>
        <taxon>Saccharomycetes</taxon>
        <taxon>Phaffomycetales</taxon>
        <taxon>Wickerhamomycetaceae</taxon>
        <taxon>Wickerhamomyces</taxon>
    </lineage>
</organism>
<evidence type="ECO:0000313" key="2">
    <source>
        <dbReference type="Proteomes" id="UP000774326"/>
    </source>
</evidence>
<dbReference type="AlphaFoldDB" id="A0A9P8Q341"/>
<name>A0A9P8Q341_WICPI</name>
<protein>
    <submittedName>
        <fullName evidence="1">Uncharacterized protein</fullName>
    </submittedName>
</protein>
<keyword evidence="2" id="KW-1185">Reference proteome</keyword>
<evidence type="ECO:0000313" key="1">
    <source>
        <dbReference type="EMBL" id="KAH3681969.1"/>
    </source>
</evidence>
<feature type="non-terminal residue" evidence="1">
    <location>
        <position position="1"/>
    </location>
</feature>
<sequence>LSKDINKLLNLLEIRLVTIPLLLDASDISSFAGALMDVGQPQLANDLINIPLLMRDMCLHHHELDLAEYQERSLENELKLIPYHSPLEMFDFLTRNMTLFPFYPDV</sequence>
<comment type="caution">
    <text evidence="1">The sequence shown here is derived from an EMBL/GenBank/DDBJ whole genome shotgun (WGS) entry which is preliminary data.</text>
</comment>
<accession>A0A9P8Q341</accession>
<proteinExistence type="predicted"/>
<reference evidence="1" key="2">
    <citation type="submission" date="2021-01" db="EMBL/GenBank/DDBJ databases">
        <authorList>
            <person name="Schikora-Tamarit M.A."/>
        </authorList>
    </citation>
    <scope>NUCLEOTIDE SEQUENCE</scope>
    <source>
        <strain evidence="1">CBS2887</strain>
    </source>
</reference>
<gene>
    <name evidence="1" type="ORF">WICPIJ_007065</name>
</gene>